<keyword evidence="2" id="KW-1185">Reference proteome</keyword>
<sequence length="177" mass="19445">MTDSNFEDATFNVGKPRNATAETDISQDGTEYDPWIAYARSKAANALFALARSASPRRGSSVNESNLRKNGDIGGDMFVRAFGTAKSLGKIGTDDLYQRLPPGILTSQGLDPMPYAHLATMDEGTANLILPLLDPSFRGAYIEECHVNTREEPVLTEEIAEKLWAQSERLLGQTFTW</sequence>
<dbReference type="EMBL" id="JAPDFR010000008">
    <property type="protein sequence ID" value="KAK0384595.1"/>
    <property type="molecule type" value="Genomic_DNA"/>
</dbReference>
<accession>A0AA39GC52</accession>
<dbReference type="Proteomes" id="UP001175261">
    <property type="component" value="Unassembled WGS sequence"/>
</dbReference>
<dbReference type="AlphaFoldDB" id="A0AA39GC52"/>
<evidence type="ECO:0000313" key="1">
    <source>
        <dbReference type="EMBL" id="KAK0384595.1"/>
    </source>
</evidence>
<evidence type="ECO:0000313" key="2">
    <source>
        <dbReference type="Proteomes" id="UP001175261"/>
    </source>
</evidence>
<proteinExistence type="predicted"/>
<comment type="caution">
    <text evidence="1">The sequence shown here is derived from an EMBL/GenBank/DDBJ whole genome shotgun (WGS) entry which is preliminary data.</text>
</comment>
<dbReference type="Gene3D" id="3.40.50.720">
    <property type="entry name" value="NAD(P)-binding Rossmann-like Domain"/>
    <property type="match status" value="1"/>
</dbReference>
<organism evidence="1 2">
    <name type="scientific">Sarocladium strictum</name>
    <name type="common">Black bundle disease fungus</name>
    <name type="synonym">Acremonium strictum</name>
    <dbReference type="NCBI Taxonomy" id="5046"/>
    <lineage>
        <taxon>Eukaryota</taxon>
        <taxon>Fungi</taxon>
        <taxon>Dikarya</taxon>
        <taxon>Ascomycota</taxon>
        <taxon>Pezizomycotina</taxon>
        <taxon>Sordariomycetes</taxon>
        <taxon>Hypocreomycetidae</taxon>
        <taxon>Hypocreales</taxon>
        <taxon>Sarocladiaceae</taxon>
        <taxon>Sarocladium</taxon>
    </lineage>
</organism>
<gene>
    <name evidence="1" type="ORF">NLU13_8681</name>
</gene>
<name>A0AA39GC52_SARSR</name>
<reference evidence="1" key="1">
    <citation type="submission" date="2022-10" db="EMBL/GenBank/DDBJ databases">
        <title>Determination and structural analysis of whole genome sequence of Sarocladium strictum F4-1.</title>
        <authorList>
            <person name="Hu L."/>
            <person name="Jiang Y."/>
        </authorList>
    </citation>
    <scope>NUCLEOTIDE SEQUENCE</scope>
    <source>
        <strain evidence="1">F4-1</strain>
    </source>
</reference>
<protein>
    <submittedName>
        <fullName evidence="1">Uncharacterized protein</fullName>
    </submittedName>
</protein>